<name>A0A1C2I7C6_ACITH</name>
<dbReference type="EMBL" id="LWSA01000247">
    <property type="protein sequence ID" value="OCX69430.1"/>
    <property type="molecule type" value="Genomic_DNA"/>
</dbReference>
<evidence type="ECO:0000256" key="1">
    <source>
        <dbReference type="SAM" id="MobiDB-lite"/>
    </source>
</evidence>
<reference evidence="3 4" key="1">
    <citation type="journal article" date="2016" name="Int. J. Mol. Sci.">
        <title>Comparative genomics of the extreme acidophile Acidithiobacillus thiooxidans reveals intraspecific divergence and niche adaptation.</title>
        <authorList>
            <person name="Zhang X."/>
            <person name="Feng X."/>
            <person name="Tao J."/>
            <person name="Ma L."/>
            <person name="Xiao Y."/>
            <person name="Liang Y."/>
            <person name="Liu X."/>
            <person name="Yin H."/>
        </authorList>
    </citation>
    <scope>NUCLEOTIDE SEQUENCE [LARGE SCALE GENOMIC DNA]</scope>
    <source>
        <strain evidence="3 4">A02</strain>
    </source>
</reference>
<feature type="signal peptide" evidence="2">
    <location>
        <begin position="1"/>
        <end position="22"/>
    </location>
</feature>
<feature type="region of interest" description="Disordered" evidence="1">
    <location>
        <begin position="298"/>
        <end position="339"/>
    </location>
</feature>
<dbReference type="RefSeq" id="WP_024892382.1">
    <property type="nucleotide sequence ID" value="NZ_JMEB01000102.1"/>
</dbReference>
<sequence length="339" mass="37052">MRIPVRHLSALALALVVANAQAHTEQGWWFYQTPPVKPKVKPKPLLPPQAVVATAPTVPTASSAAVTDPCVHKDTWTPNCGFINPGKSFAFQAKERDALMQSMVMNPENPNAVLQFQRYNQWLANEAIQVANMWYFNEIQHPGLNPQSTHPISQFGLQLAEDVKRNTTDQIFKYLAKHAIFLDFTRQSCYYCHAMAPNVMSLSHKTKVPVWDASLSTTGCLPGFQDHCVTAPLTIKPAEILHVKEVPTLFLFIKPDTWIRVGTGVVDEATLRARIVDFVSAYRTAILKGVHNGNGSQASVDFSPGADSSQSLGGDGVGVPSKKGALPTSSDIKALLGQQ</sequence>
<accession>A0A1C2I7C6</accession>
<proteinExistence type="predicted"/>
<gene>
    <name evidence="3" type="ORF">A6P07_16575</name>
</gene>
<evidence type="ECO:0000313" key="3">
    <source>
        <dbReference type="EMBL" id="OCX69430.1"/>
    </source>
</evidence>
<evidence type="ECO:0000256" key="2">
    <source>
        <dbReference type="SAM" id="SignalP"/>
    </source>
</evidence>
<feature type="compositionally biased region" description="Polar residues" evidence="1">
    <location>
        <begin position="298"/>
        <end position="312"/>
    </location>
</feature>
<feature type="compositionally biased region" description="Polar residues" evidence="1">
    <location>
        <begin position="327"/>
        <end position="339"/>
    </location>
</feature>
<dbReference type="Pfam" id="PF13728">
    <property type="entry name" value="TraF"/>
    <property type="match status" value="1"/>
</dbReference>
<protein>
    <recommendedName>
        <fullName evidence="5">Conjugal transfer protein TraF</fullName>
    </recommendedName>
</protein>
<dbReference type="Gene3D" id="3.40.30.10">
    <property type="entry name" value="Glutaredoxin"/>
    <property type="match status" value="1"/>
</dbReference>
<dbReference type="AlphaFoldDB" id="A0A1C2I7C6"/>
<comment type="caution">
    <text evidence="3">The sequence shown here is derived from an EMBL/GenBank/DDBJ whole genome shotgun (WGS) entry which is preliminary data.</text>
</comment>
<evidence type="ECO:0000313" key="4">
    <source>
        <dbReference type="Proteomes" id="UP000094893"/>
    </source>
</evidence>
<keyword evidence="2" id="KW-0732">Signal</keyword>
<feature type="chain" id="PRO_5009838003" description="Conjugal transfer protein TraF" evidence="2">
    <location>
        <begin position="23"/>
        <end position="339"/>
    </location>
</feature>
<dbReference type="Proteomes" id="UP000094893">
    <property type="component" value="Unassembled WGS sequence"/>
</dbReference>
<dbReference type="InterPro" id="IPR039555">
    <property type="entry name" value="TraF/TrbB"/>
</dbReference>
<evidence type="ECO:0008006" key="5">
    <source>
        <dbReference type="Google" id="ProtNLM"/>
    </source>
</evidence>
<organism evidence="3 4">
    <name type="scientific">Acidithiobacillus thiooxidans</name>
    <name type="common">Thiobacillus thiooxidans</name>
    <dbReference type="NCBI Taxonomy" id="930"/>
    <lineage>
        <taxon>Bacteria</taxon>
        <taxon>Pseudomonadati</taxon>
        <taxon>Pseudomonadota</taxon>
        <taxon>Acidithiobacillia</taxon>
        <taxon>Acidithiobacillales</taxon>
        <taxon>Acidithiobacillaceae</taxon>
        <taxon>Acidithiobacillus</taxon>
    </lineage>
</organism>
<dbReference type="InterPro" id="IPR036249">
    <property type="entry name" value="Thioredoxin-like_sf"/>
</dbReference>
<dbReference type="SUPFAM" id="SSF52833">
    <property type="entry name" value="Thioredoxin-like"/>
    <property type="match status" value="1"/>
</dbReference>